<reference evidence="2" key="1">
    <citation type="journal article" date="2015" name="Nat. Genet.">
        <title>The genome and transcriptome of the zoonotic hookworm Ancylostoma ceylanicum identify infection-specific gene families.</title>
        <authorList>
            <person name="Schwarz E.M."/>
            <person name="Hu Y."/>
            <person name="Antoshechkin I."/>
            <person name="Miller M.M."/>
            <person name="Sternberg P.W."/>
            <person name="Aroian R.V."/>
        </authorList>
    </citation>
    <scope>NUCLEOTIDE SEQUENCE</scope>
    <source>
        <strain evidence="2">HY135</strain>
    </source>
</reference>
<dbReference type="AlphaFoldDB" id="A0A016TW86"/>
<keyword evidence="2" id="KW-1185">Reference proteome</keyword>
<protein>
    <submittedName>
        <fullName evidence="1">Uncharacterized protein</fullName>
    </submittedName>
</protein>
<evidence type="ECO:0000313" key="2">
    <source>
        <dbReference type="Proteomes" id="UP000024635"/>
    </source>
</evidence>
<dbReference type="Proteomes" id="UP000024635">
    <property type="component" value="Unassembled WGS sequence"/>
</dbReference>
<name>A0A016TW86_9BILA</name>
<sequence>MADRCVYHGRNECDKPRQYKREEMGGMSLHRREGARRARKAADEWRASTAVVGLRRGLGVVITHCKESTTAATVRRFLKVEKGLEKGPTL</sequence>
<comment type="caution">
    <text evidence="1">The sequence shown here is derived from an EMBL/GenBank/DDBJ whole genome shotgun (WGS) entry which is preliminary data.</text>
</comment>
<accession>A0A016TW86</accession>
<evidence type="ECO:0000313" key="1">
    <source>
        <dbReference type="EMBL" id="EYC06603.1"/>
    </source>
</evidence>
<dbReference type="EMBL" id="JARK01001411">
    <property type="protein sequence ID" value="EYC06603.1"/>
    <property type="molecule type" value="Genomic_DNA"/>
</dbReference>
<gene>
    <name evidence="1" type="primary">Acey_s0075.g980</name>
    <name evidence="1" type="ORF">Y032_0075g980</name>
</gene>
<proteinExistence type="predicted"/>
<organism evidence="1 2">
    <name type="scientific">Ancylostoma ceylanicum</name>
    <dbReference type="NCBI Taxonomy" id="53326"/>
    <lineage>
        <taxon>Eukaryota</taxon>
        <taxon>Metazoa</taxon>
        <taxon>Ecdysozoa</taxon>
        <taxon>Nematoda</taxon>
        <taxon>Chromadorea</taxon>
        <taxon>Rhabditida</taxon>
        <taxon>Rhabditina</taxon>
        <taxon>Rhabditomorpha</taxon>
        <taxon>Strongyloidea</taxon>
        <taxon>Ancylostomatidae</taxon>
        <taxon>Ancylostomatinae</taxon>
        <taxon>Ancylostoma</taxon>
    </lineage>
</organism>